<comment type="caution">
    <text evidence="1">The sequence shown here is derived from an EMBL/GenBank/DDBJ whole genome shotgun (WGS) entry which is preliminary data.</text>
</comment>
<proteinExistence type="predicted"/>
<dbReference type="AlphaFoldDB" id="C4GM11"/>
<dbReference type="EMBL" id="ACJW02000005">
    <property type="protein sequence ID" value="EEP67162.1"/>
    <property type="molecule type" value="Genomic_DNA"/>
</dbReference>
<name>C4GM11_9NEIS</name>
<reference evidence="1" key="1">
    <citation type="submission" date="2009-04" db="EMBL/GenBank/DDBJ databases">
        <authorList>
            <person name="Weinstock G."/>
            <person name="Sodergren E."/>
            <person name="Clifton S."/>
            <person name="Fulton L."/>
            <person name="Fulton B."/>
            <person name="Courtney L."/>
            <person name="Fronick C."/>
            <person name="Harrison M."/>
            <person name="Strong C."/>
            <person name="Farmer C."/>
            <person name="Delahaunty K."/>
            <person name="Markovic C."/>
            <person name="Hall O."/>
            <person name="Minx P."/>
            <person name="Tomlinson C."/>
            <person name="Mitreva M."/>
            <person name="Nelson J."/>
            <person name="Hou S."/>
            <person name="Wollam A."/>
            <person name="Pepin K.H."/>
            <person name="Johnson M."/>
            <person name="Bhonagiri V."/>
            <person name="Nash W.E."/>
            <person name="Warren W."/>
            <person name="Chinwalla A."/>
            <person name="Mardis E.R."/>
            <person name="Wilson R.K."/>
        </authorList>
    </citation>
    <scope>NUCLEOTIDE SEQUENCE [LARGE SCALE GENOMIC DNA]</scope>
    <source>
        <strain evidence="1">ATCC 51147</strain>
    </source>
</reference>
<accession>C4GM11</accession>
<keyword evidence="2" id="KW-1185">Reference proteome</keyword>
<dbReference type="Proteomes" id="UP000003009">
    <property type="component" value="Unassembled WGS sequence"/>
</dbReference>
<sequence length="54" mass="6266">MESRNQQTKTKVWIGLKCWCNSISGSLKCHLTQVKKQTGKKETNKRIWVMIVST</sequence>
<dbReference type="HOGENOM" id="CLU_3044303_0_0_4"/>
<evidence type="ECO:0000313" key="1">
    <source>
        <dbReference type="EMBL" id="EEP67162.1"/>
    </source>
</evidence>
<organism evidence="1 2">
    <name type="scientific">Kingella oralis ATCC 51147</name>
    <dbReference type="NCBI Taxonomy" id="629741"/>
    <lineage>
        <taxon>Bacteria</taxon>
        <taxon>Pseudomonadati</taxon>
        <taxon>Pseudomonadota</taxon>
        <taxon>Betaproteobacteria</taxon>
        <taxon>Neisseriales</taxon>
        <taxon>Neisseriaceae</taxon>
        <taxon>Kingella</taxon>
    </lineage>
</organism>
<protein>
    <submittedName>
        <fullName evidence="1">Uncharacterized protein</fullName>
    </submittedName>
</protein>
<evidence type="ECO:0000313" key="2">
    <source>
        <dbReference type="Proteomes" id="UP000003009"/>
    </source>
</evidence>
<gene>
    <name evidence="1" type="ORF">GCWU000324_02736</name>
</gene>